<evidence type="ECO:0000256" key="1">
    <source>
        <dbReference type="ARBA" id="ARBA00022598"/>
    </source>
</evidence>
<keyword evidence="7" id="KW-1185">Reference proteome</keyword>
<comment type="caution">
    <text evidence="6">The sequence shown here is derived from an EMBL/GenBank/DDBJ whole genome shotgun (WGS) entry which is preliminary data.</text>
</comment>
<dbReference type="EC" id="6.1.1.18" evidence="6"/>
<protein>
    <submittedName>
        <fullName evidence="6">Glutamine--tRNA ligase</fullName>
        <ecNumber evidence="6">6.1.1.18</ecNumber>
    </submittedName>
</protein>
<feature type="non-terminal residue" evidence="6">
    <location>
        <position position="1"/>
    </location>
</feature>
<dbReference type="InterPro" id="IPR003789">
    <property type="entry name" value="Asn/Gln_tRNA_amidoTrase-B-like"/>
</dbReference>
<feature type="domain" description="Asn/Gln amidotransferase" evidence="5">
    <location>
        <begin position="1"/>
        <end position="79"/>
    </location>
</feature>
<dbReference type="SUPFAM" id="SSF89095">
    <property type="entry name" value="GatB/YqeY motif"/>
    <property type="match status" value="1"/>
</dbReference>
<accession>A0ABT7JGH8</accession>
<keyword evidence="3" id="KW-0067">ATP-binding</keyword>
<dbReference type="InterPro" id="IPR023168">
    <property type="entry name" value="GatB_Yqey_C_2"/>
</dbReference>
<evidence type="ECO:0000256" key="3">
    <source>
        <dbReference type="ARBA" id="ARBA00022840"/>
    </source>
</evidence>
<name>A0ABT7JGH8_9DEIO</name>
<keyword evidence="2" id="KW-0547">Nucleotide-binding</keyword>
<keyword evidence="1 6" id="KW-0436">Ligase</keyword>
<organism evidence="6 7">
    <name type="scientific">Deinococcus rhizophilus</name>
    <dbReference type="NCBI Taxonomy" id="3049544"/>
    <lineage>
        <taxon>Bacteria</taxon>
        <taxon>Thermotogati</taxon>
        <taxon>Deinococcota</taxon>
        <taxon>Deinococci</taxon>
        <taxon>Deinococcales</taxon>
        <taxon>Deinococcaceae</taxon>
        <taxon>Deinococcus</taxon>
    </lineage>
</organism>
<keyword evidence="4" id="KW-0648">Protein biosynthesis</keyword>
<evidence type="ECO:0000259" key="5">
    <source>
        <dbReference type="SMART" id="SM00845"/>
    </source>
</evidence>
<evidence type="ECO:0000256" key="2">
    <source>
        <dbReference type="ARBA" id="ARBA00022741"/>
    </source>
</evidence>
<evidence type="ECO:0000313" key="7">
    <source>
        <dbReference type="Proteomes" id="UP001302059"/>
    </source>
</evidence>
<gene>
    <name evidence="6" type="ORF">QOL99_01340</name>
</gene>
<dbReference type="Pfam" id="PF02637">
    <property type="entry name" value="GatB_Yqey"/>
    <property type="match status" value="1"/>
</dbReference>
<proteinExistence type="predicted"/>
<dbReference type="Proteomes" id="UP001302059">
    <property type="component" value="Unassembled WGS sequence"/>
</dbReference>
<evidence type="ECO:0000256" key="4">
    <source>
        <dbReference type="ARBA" id="ARBA00022917"/>
    </source>
</evidence>
<reference evidence="6 7" key="1">
    <citation type="submission" date="2023-05" db="EMBL/GenBank/DDBJ databases">
        <authorList>
            <person name="Gao F."/>
        </authorList>
    </citation>
    <scope>NUCLEOTIDE SEQUENCE [LARGE SCALE GENOMIC DNA]</scope>
    <source>
        <strain evidence="6 7">MIMF12</strain>
    </source>
</reference>
<dbReference type="InterPro" id="IPR018027">
    <property type="entry name" value="Asn/Gln_amidotransferase"/>
</dbReference>
<dbReference type="SMART" id="SM00845">
    <property type="entry name" value="GatB_Yqey"/>
    <property type="match status" value="1"/>
</dbReference>
<evidence type="ECO:0000313" key="6">
    <source>
        <dbReference type="EMBL" id="MDL2342784.1"/>
    </source>
</evidence>
<dbReference type="EMBL" id="JASNGB010000005">
    <property type="protein sequence ID" value="MDL2342784.1"/>
    <property type="molecule type" value="Genomic_DNA"/>
</dbReference>
<sequence length="82" mass="8031">AASGEAPLAMVEREGLGAGLSDEALAGAVADVLAANPDKVEAYRGGKTALMGFFTGQVMRATGGKADPAKVAVALREALSGG</sequence>
<dbReference type="GO" id="GO:0004819">
    <property type="term" value="F:glutamine-tRNA ligase activity"/>
    <property type="evidence" value="ECO:0007669"/>
    <property type="project" value="UniProtKB-EC"/>
</dbReference>
<dbReference type="Gene3D" id="1.10.10.410">
    <property type="match status" value="1"/>
</dbReference>